<dbReference type="PROSITE" id="PS51910">
    <property type="entry name" value="GH18_2"/>
    <property type="match status" value="1"/>
</dbReference>
<dbReference type="AlphaFoldDB" id="T1GIP7"/>
<dbReference type="GO" id="GO:0004568">
    <property type="term" value="F:chitinase activity"/>
    <property type="evidence" value="ECO:0007669"/>
    <property type="project" value="UniProtKB-ARBA"/>
</dbReference>
<dbReference type="GO" id="GO:0008061">
    <property type="term" value="F:chitin binding"/>
    <property type="evidence" value="ECO:0007669"/>
    <property type="project" value="TreeGrafter"/>
</dbReference>
<dbReference type="HOGENOM" id="CLU_2375175_0_0_1"/>
<dbReference type="PANTHER" id="PTHR11177">
    <property type="entry name" value="CHITINASE"/>
    <property type="match status" value="1"/>
</dbReference>
<dbReference type="PROSITE" id="PS01095">
    <property type="entry name" value="GH18_1"/>
    <property type="match status" value="1"/>
</dbReference>
<dbReference type="GO" id="GO:0005975">
    <property type="term" value="P:carbohydrate metabolic process"/>
    <property type="evidence" value="ECO:0007669"/>
    <property type="project" value="InterPro"/>
</dbReference>
<evidence type="ECO:0000256" key="5">
    <source>
        <dbReference type="RuleBase" id="RU004453"/>
    </source>
</evidence>
<dbReference type="InterPro" id="IPR001579">
    <property type="entry name" value="Glyco_hydro_18_chit_AS"/>
</dbReference>
<dbReference type="InterPro" id="IPR001223">
    <property type="entry name" value="Glyco_hydro18_cat"/>
</dbReference>
<dbReference type="EMBL" id="CAQQ02186952">
    <property type="status" value="NOT_ANNOTATED_CDS"/>
    <property type="molecule type" value="Genomic_DNA"/>
</dbReference>
<keyword evidence="3 4" id="KW-0326">Glycosidase</keyword>
<protein>
    <recommendedName>
        <fullName evidence="6">GH18 domain-containing protein</fullName>
    </recommendedName>
</protein>
<dbReference type="Proteomes" id="UP000015102">
    <property type="component" value="Unassembled WGS sequence"/>
</dbReference>
<comment type="similarity">
    <text evidence="5">Belongs to the glycosyl hydrolase 18 family.</text>
</comment>
<evidence type="ECO:0000256" key="3">
    <source>
        <dbReference type="ARBA" id="ARBA00023295"/>
    </source>
</evidence>
<organism evidence="7 8">
    <name type="scientific">Megaselia scalaris</name>
    <name type="common">Humpbacked fly</name>
    <name type="synonym">Phora scalaris</name>
    <dbReference type="NCBI Taxonomy" id="36166"/>
    <lineage>
        <taxon>Eukaryota</taxon>
        <taxon>Metazoa</taxon>
        <taxon>Ecdysozoa</taxon>
        <taxon>Arthropoda</taxon>
        <taxon>Hexapoda</taxon>
        <taxon>Insecta</taxon>
        <taxon>Pterygota</taxon>
        <taxon>Neoptera</taxon>
        <taxon>Endopterygota</taxon>
        <taxon>Diptera</taxon>
        <taxon>Brachycera</taxon>
        <taxon>Muscomorpha</taxon>
        <taxon>Platypezoidea</taxon>
        <taxon>Phoridae</taxon>
        <taxon>Megaseliini</taxon>
        <taxon>Megaselia</taxon>
    </lineage>
</organism>
<evidence type="ECO:0000313" key="7">
    <source>
        <dbReference type="EnsemblMetazoa" id="MESCA003331-PA"/>
    </source>
</evidence>
<dbReference type="PANTHER" id="PTHR11177:SF360">
    <property type="entry name" value="CHITINASE 4-RELATED"/>
    <property type="match status" value="1"/>
</dbReference>
<name>T1GIP7_MEGSC</name>
<keyword evidence="2 4" id="KW-0378">Hydrolase</keyword>
<evidence type="ECO:0000256" key="1">
    <source>
        <dbReference type="ARBA" id="ARBA00022729"/>
    </source>
</evidence>
<dbReference type="OMA" id="LWIRTTA"/>
<reference evidence="7" key="2">
    <citation type="submission" date="2015-06" db="UniProtKB">
        <authorList>
            <consortium name="EnsemblMetazoa"/>
        </authorList>
    </citation>
    <scope>IDENTIFICATION</scope>
</reference>
<sequence>MDLYFDFGEQIYIQDLIGLKKINPNLKAIAVVVGHKKDTAKYTRVAADPKKRRNFIESAIALVQKLNFDGLDLDWEYPGTSLQDKANFDTWIKES</sequence>
<reference evidence="8" key="1">
    <citation type="submission" date="2013-02" db="EMBL/GenBank/DDBJ databases">
        <authorList>
            <person name="Hughes D."/>
        </authorList>
    </citation>
    <scope>NUCLEOTIDE SEQUENCE</scope>
    <source>
        <strain>Durham</strain>
        <strain evidence="8">NC isolate 2 -- Noor lab</strain>
    </source>
</reference>
<evidence type="ECO:0000256" key="4">
    <source>
        <dbReference type="RuleBase" id="RU000489"/>
    </source>
</evidence>
<evidence type="ECO:0000259" key="6">
    <source>
        <dbReference type="PROSITE" id="PS51910"/>
    </source>
</evidence>
<keyword evidence="8" id="KW-1185">Reference proteome</keyword>
<evidence type="ECO:0000256" key="2">
    <source>
        <dbReference type="ARBA" id="ARBA00022801"/>
    </source>
</evidence>
<proteinExistence type="inferred from homology"/>
<keyword evidence="1" id="KW-0732">Signal</keyword>
<accession>T1GIP7</accession>
<dbReference type="EnsemblMetazoa" id="MESCA003331-RA">
    <property type="protein sequence ID" value="MESCA003331-PA"/>
    <property type="gene ID" value="MESCA003331"/>
</dbReference>
<dbReference type="InterPro" id="IPR050314">
    <property type="entry name" value="Glycosyl_Hydrlase_18"/>
</dbReference>
<evidence type="ECO:0000313" key="8">
    <source>
        <dbReference type="Proteomes" id="UP000015102"/>
    </source>
</evidence>
<dbReference type="GO" id="GO:0005576">
    <property type="term" value="C:extracellular region"/>
    <property type="evidence" value="ECO:0007669"/>
    <property type="project" value="TreeGrafter"/>
</dbReference>
<dbReference type="Pfam" id="PF00704">
    <property type="entry name" value="Glyco_hydro_18"/>
    <property type="match status" value="1"/>
</dbReference>
<dbReference type="GO" id="GO:0006032">
    <property type="term" value="P:chitin catabolic process"/>
    <property type="evidence" value="ECO:0007669"/>
    <property type="project" value="UniProtKB-ARBA"/>
</dbReference>
<dbReference type="Gene3D" id="3.20.20.80">
    <property type="entry name" value="Glycosidases"/>
    <property type="match status" value="1"/>
</dbReference>
<dbReference type="InterPro" id="IPR017853">
    <property type="entry name" value="GH"/>
</dbReference>
<dbReference type="STRING" id="36166.T1GIP7"/>
<feature type="domain" description="GH18" evidence="6">
    <location>
        <begin position="1"/>
        <end position="95"/>
    </location>
</feature>
<dbReference type="SUPFAM" id="SSF51445">
    <property type="entry name" value="(Trans)glycosidases"/>
    <property type="match status" value="1"/>
</dbReference>